<evidence type="ECO:0000313" key="3">
    <source>
        <dbReference type="Proteomes" id="UP001321760"/>
    </source>
</evidence>
<gene>
    <name evidence="2" type="ORF">QBC34DRAFT_198342</name>
</gene>
<reference evidence="2" key="2">
    <citation type="submission" date="2023-05" db="EMBL/GenBank/DDBJ databases">
        <authorList>
            <consortium name="Lawrence Berkeley National Laboratory"/>
            <person name="Steindorff A."/>
            <person name="Hensen N."/>
            <person name="Bonometti L."/>
            <person name="Westerberg I."/>
            <person name="Brannstrom I.O."/>
            <person name="Guillou S."/>
            <person name="Cros-Aarteil S."/>
            <person name="Calhoun S."/>
            <person name="Haridas S."/>
            <person name="Kuo A."/>
            <person name="Mondo S."/>
            <person name="Pangilinan J."/>
            <person name="Riley R."/>
            <person name="Labutti K."/>
            <person name="Andreopoulos B."/>
            <person name="Lipzen A."/>
            <person name="Chen C."/>
            <person name="Yanf M."/>
            <person name="Daum C."/>
            <person name="Ng V."/>
            <person name="Clum A."/>
            <person name="Ohm R."/>
            <person name="Martin F."/>
            <person name="Silar P."/>
            <person name="Natvig D."/>
            <person name="Lalanne C."/>
            <person name="Gautier V."/>
            <person name="Ament-Velasquez S.L."/>
            <person name="Kruys A."/>
            <person name="Hutchinson M.I."/>
            <person name="Powell A.J."/>
            <person name="Barry K."/>
            <person name="Miller A.N."/>
            <person name="Grigoriev I.V."/>
            <person name="Debuchy R."/>
            <person name="Gladieux P."/>
            <person name="Thoren M.H."/>
            <person name="Johannesson H."/>
        </authorList>
    </citation>
    <scope>NUCLEOTIDE SEQUENCE</scope>
    <source>
        <strain evidence="2">PSN243</strain>
    </source>
</reference>
<evidence type="ECO:0000313" key="2">
    <source>
        <dbReference type="EMBL" id="KAK4443799.1"/>
    </source>
</evidence>
<feature type="compositionally biased region" description="Low complexity" evidence="1">
    <location>
        <begin position="125"/>
        <end position="159"/>
    </location>
</feature>
<feature type="region of interest" description="Disordered" evidence="1">
    <location>
        <begin position="125"/>
        <end position="160"/>
    </location>
</feature>
<dbReference type="EMBL" id="MU865986">
    <property type="protein sequence ID" value="KAK4443799.1"/>
    <property type="molecule type" value="Genomic_DNA"/>
</dbReference>
<sequence>MAPLGTNVVARPRTGDKKRLGFMSCAGSQLTNRKHVLLMATKLTTLVPGIARENEAKRRLIEVGLRSDIDTRNKQVKYLETAGCGLVPDRDPDGARVYMERNAAQFMEWSWSLVEEGQAAAAAVVQQAGQPGNQAGRGPQQRQQAAAPTTTHATQPGQGISPWGPAFGAPLATQGALDRAFPTVPARHHDVLAELAKKYVDTRFRSMSHLLDHDRYNPVHLPASLQAIYNKINRTTTPFHGLTNDPRATGRQVRTPGGGLRNWDFRTRQINIVSAHGSDLESDLVLVENRRIIEERHGRDYYEFFRVGVFEVLYPDLNQDAARWLIDKSKFSTNSGPDLAMTVRFMNHVTAYTERMIDDVDKRMRKARAAAQPAPLAETETDVKTERDNNSSAMRQPWRGLMMAINRAYTNCGKTAGPVDVKQGDQNGLVNAMRRVYNVMTGWPCYWEFYLTYSFSGFEDWPPADFIKEDFNPIFNPPLAPGWNQV</sequence>
<organism evidence="2 3">
    <name type="scientific">Podospora aff. communis PSN243</name>
    <dbReference type="NCBI Taxonomy" id="3040156"/>
    <lineage>
        <taxon>Eukaryota</taxon>
        <taxon>Fungi</taxon>
        <taxon>Dikarya</taxon>
        <taxon>Ascomycota</taxon>
        <taxon>Pezizomycotina</taxon>
        <taxon>Sordariomycetes</taxon>
        <taxon>Sordariomycetidae</taxon>
        <taxon>Sordariales</taxon>
        <taxon>Podosporaceae</taxon>
        <taxon>Podospora</taxon>
    </lineage>
</organism>
<reference evidence="2" key="1">
    <citation type="journal article" date="2023" name="Mol. Phylogenet. Evol.">
        <title>Genome-scale phylogeny and comparative genomics of the fungal order Sordariales.</title>
        <authorList>
            <person name="Hensen N."/>
            <person name="Bonometti L."/>
            <person name="Westerberg I."/>
            <person name="Brannstrom I.O."/>
            <person name="Guillou S."/>
            <person name="Cros-Aarteil S."/>
            <person name="Calhoun S."/>
            <person name="Haridas S."/>
            <person name="Kuo A."/>
            <person name="Mondo S."/>
            <person name="Pangilinan J."/>
            <person name="Riley R."/>
            <person name="LaButti K."/>
            <person name="Andreopoulos B."/>
            <person name="Lipzen A."/>
            <person name="Chen C."/>
            <person name="Yan M."/>
            <person name="Daum C."/>
            <person name="Ng V."/>
            <person name="Clum A."/>
            <person name="Steindorff A."/>
            <person name="Ohm R.A."/>
            <person name="Martin F."/>
            <person name="Silar P."/>
            <person name="Natvig D.O."/>
            <person name="Lalanne C."/>
            <person name="Gautier V."/>
            <person name="Ament-Velasquez S.L."/>
            <person name="Kruys A."/>
            <person name="Hutchinson M.I."/>
            <person name="Powell A.J."/>
            <person name="Barry K."/>
            <person name="Miller A.N."/>
            <person name="Grigoriev I.V."/>
            <person name="Debuchy R."/>
            <person name="Gladieux P."/>
            <person name="Hiltunen Thoren M."/>
            <person name="Johannesson H."/>
        </authorList>
    </citation>
    <scope>NUCLEOTIDE SEQUENCE</scope>
    <source>
        <strain evidence="2">PSN243</strain>
    </source>
</reference>
<feature type="region of interest" description="Disordered" evidence="1">
    <location>
        <begin position="369"/>
        <end position="392"/>
    </location>
</feature>
<protein>
    <submittedName>
        <fullName evidence="2">Uncharacterized protein</fullName>
    </submittedName>
</protein>
<keyword evidence="3" id="KW-1185">Reference proteome</keyword>
<evidence type="ECO:0000256" key="1">
    <source>
        <dbReference type="SAM" id="MobiDB-lite"/>
    </source>
</evidence>
<comment type="caution">
    <text evidence="2">The sequence shown here is derived from an EMBL/GenBank/DDBJ whole genome shotgun (WGS) entry which is preliminary data.</text>
</comment>
<name>A0AAV9G6R1_9PEZI</name>
<proteinExistence type="predicted"/>
<dbReference type="Proteomes" id="UP001321760">
    <property type="component" value="Unassembled WGS sequence"/>
</dbReference>
<accession>A0AAV9G6R1</accession>
<feature type="region of interest" description="Disordered" evidence="1">
    <location>
        <begin position="239"/>
        <end position="258"/>
    </location>
</feature>
<dbReference type="AlphaFoldDB" id="A0AAV9G6R1"/>